<gene>
    <name evidence="1" type="ORF">E2C01_092576</name>
</gene>
<comment type="caution">
    <text evidence="1">The sequence shown here is derived from an EMBL/GenBank/DDBJ whole genome shotgun (WGS) entry which is preliminary data.</text>
</comment>
<keyword evidence="2" id="KW-1185">Reference proteome</keyword>
<accession>A0A5B7JGT5</accession>
<evidence type="ECO:0000313" key="1">
    <source>
        <dbReference type="EMBL" id="MPC97271.1"/>
    </source>
</evidence>
<dbReference type="Proteomes" id="UP000324222">
    <property type="component" value="Unassembled WGS sequence"/>
</dbReference>
<dbReference type="EMBL" id="VSRR010109231">
    <property type="protein sequence ID" value="MPC97271.1"/>
    <property type="molecule type" value="Genomic_DNA"/>
</dbReference>
<evidence type="ECO:0000313" key="2">
    <source>
        <dbReference type="Proteomes" id="UP000324222"/>
    </source>
</evidence>
<protein>
    <submittedName>
        <fullName evidence="1">Uncharacterized protein</fullName>
    </submittedName>
</protein>
<proteinExistence type="predicted"/>
<dbReference type="AlphaFoldDB" id="A0A5B7JGT5"/>
<dbReference type="OrthoDB" id="6358852at2759"/>
<reference evidence="1 2" key="1">
    <citation type="submission" date="2019-05" db="EMBL/GenBank/DDBJ databases">
        <title>Another draft genome of Portunus trituberculatus and its Hox gene families provides insights of decapod evolution.</title>
        <authorList>
            <person name="Jeong J.-H."/>
            <person name="Song I."/>
            <person name="Kim S."/>
            <person name="Choi T."/>
            <person name="Kim D."/>
            <person name="Ryu S."/>
            <person name="Kim W."/>
        </authorList>
    </citation>
    <scope>NUCLEOTIDE SEQUENCE [LARGE SCALE GENOMIC DNA]</scope>
    <source>
        <tissue evidence="1">Muscle</tissue>
    </source>
</reference>
<organism evidence="1 2">
    <name type="scientific">Portunus trituberculatus</name>
    <name type="common">Swimming crab</name>
    <name type="synonym">Neptunus trituberculatus</name>
    <dbReference type="NCBI Taxonomy" id="210409"/>
    <lineage>
        <taxon>Eukaryota</taxon>
        <taxon>Metazoa</taxon>
        <taxon>Ecdysozoa</taxon>
        <taxon>Arthropoda</taxon>
        <taxon>Crustacea</taxon>
        <taxon>Multicrustacea</taxon>
        <taxon>Malacostraca</taxon>
        <taxon>Eumalacostraca</taxon>
        <taxon>Eucarida</taxon>
        <taxon>Decapoda</taxon>
        <taxon>Pleocyemata</taxon>
        <taxon>Brachyura</taxon>
        <taxon>Eubrachyura</taxon>
        <taxon>Portunoidea</taxon>
        <taxon>Portunidae</taxon>
        <taxon>Portuninae</taxon>
        <taxon>Portunus</taxon>
    </lineage>
</organism>
<name>A0A5B7JGT5_PORTR</name>
<sequence>MCPHSHSSSGSRCRLLLFHLILQKYEKRVMVQTPETLHLPRCGESPCRGGGAFTVVGSTTFSDGSSVVGKFGDCRLGGPSAPYSSPYECHVDELINIFPLYSTFFFLTNQSVYTSICFLNLLLTERRSLGCFCLTEPLSYIISRVPEWGLSKLKFVHCLNI</sequence>